<dbReference type="InterPro" id="IPR001873">
    <property type="entry name" value="ENaC"/>
</dbReference>
<reference evidence="14 15" key="1">
    <citation type="submission" date="2019-05" db="EMBL/GenBank/DDBJ databases">
        <title>Another draft genome of Portunus trituberculatus and its Hox gene families provides insights of decapod evolution.</title>
        <authorList>
            <person name="Jeong J.-H."/>
            <person name="Song I."/>
            <person name="Kim S."/>
            <person name="Choi T."/>
            <person name="Kim D."/>
            <person name="Ryu S."/>
            <person name="Kim W."/>
        </authorList>
    </citation>
    <scope>NUCLEOTIDE SEQUENCE [LARGE SCALE GENOMIC DNA]</scope>
    <source>
        <tissue evidence="14">Muscle</tissue>
    </source>
</reference>
<evidence type="ECO:0000256" key="10">
    <source>
        <dbReference type="ARBA" id="ARBA00023201"/>
    </source>
</evidence>
<evidence type="ECO:0000256" key="8">
    <source>
        <dbReference type="ARBA" id="ARBA00023065"/>
    </source>
</evidence>
<feature type="transmembrane region" description="Helical" evidence="13">
    <location>
        <begin position="20"/>
        <end position="40"/>
    </location>
</feature>
<keyword evidence="3 12" id="KW-0813">Transport</keyword>
<keyword evidence="10 12" id="KW-0739">Sodium transport</keyword>
<dbReference type="AlphaFoldDB" id="A0A5B7FBA6"/>
<comment type="caution">
    <text evidence="14">The sequence shown here is derived from an EMBL/GenBank/DDBJ whole genome shotgun (WGS) entry which is preliminary data.</text>
</comment>
<keyword evidence="5 12" id="KW-0812">Transmembrane</keyword>
<dbReference type="EMBL" id="VSRR010005423">
    <property type="protein sequence ID" value="MPC42398.1"/>
    <property type="molecule type" value="Genomic_DNA"/>
</dbReference>
<keyword evidence="9 13" id="KW-0472">Membrane</keyword>
<dbReference type="PANTHER" id="PTHR11690">
    <property type="entry name" value="AMILORIDE-SENSITIVE SODIUM CHANNEL-RELATED"/>
    <property type="match status" value="1"/>
</dbReference>
<name>A0A5B7FBA6_PORTR</name>
<gene>
    <name evidence="14" type="ORF">E2C01_036019</name>
</gene>
<evidence type="ECO:0000313" key="14">
    <source>
        <dbReference type="EMBL" id="MPC42398.1"/>
    </source>
</evidence>
<dbReference type="GO" id="GO:0005886">
    <property type="term" value="C:plasma membrane"/>
    <property type="evidence" value="ECO:0007669"/>
    <property type="project" value="TreeGrafter"/>
</dbReference>
<evidence type="ECO:0000256" key="1">
    <source>
        <dbReference type="ARBA" id="ARBA00004141"/>
    </source>
</evidence>
<dbReference type="Proteomes" id="UP000324222">
    <property type="component" value="Unassembled WGS sequence"/>
</dbReference>
<proteinExistence type="inferred from homology"/>
<evidence type="ECO:0000256" key="11">
    <source>
        <dbReference type="ARBA" id="ARBA00023303"/>
    </source>
</evidence>
<keyword evidence="11 12" id="KW-0407">Ion channel</keyword>
<evidence type="ECO:0000256" key="5">
    <source>
        <dbReference type="ARBA" id="ARBA00022692"/>
    </source>
</evidence>
<keyword evidence="15" id="KW-1185">Reference proteome</keyword>
<dbReference type="GO" id="GO:0015280">
    <property type="term" value="F:ligand-gated sodium channel activity"/>
    <property type="evidence" value="ECO:0007669"/>
    <property type="project" value="TreeGrafter"/>
</dbReference>
<dbReference type="PANTHER" id="PTHR11690:SF300">
    <property type="entry name" value="PICKPOCKET PROTEIN 19"/>
    <property type="match status" value="1"/>
</dbReference>
<evidence type="ECO:0000256" key="2">
    <source>
        <dbReference type="ARBA" id="ARBA00007193"/>
    </source>
</evidence>
<organism evidence="14 15">
    <name type="scientific">Portunus trituberculatus</name>
    <name type="common">Swimming crab</name>
    <name type="synonym">Neptunus trituberculatus</name>
    <dbReference type="NCBI Taxonomy" id="210409"/>
    <lineage>
        <taxon>Eukaryota</taxon>
        <taxon>Metazoa</taxon>
        <taxon>Ecdysozoa</taxon>
        <taxon>Arthropoda</taxon>
        <taxon>Crustacea</taxon>
        <taxon>Multicrustacea</taxon>
        <taxon>Malacostraca</taxon>
        <taxon>Eumalacostraca</taxon>
        <taxon>Eucarida</taxon>
        <taxon>Decapoda</taxon>
        <taxon>Pleocyemata</taxon>
        <taxon>Brachyura</taxon>
        <taxon>Eubrachyura</taxon>
        <taxon>Portunoidea</taxon>
        <taxon>Portunidae</taxon>
        <taxon>Portuninae</taxon>
        <taxon>Portunus</taxon>
    </lineage>
</organism>
<evidence type="ECO:0000256" key="12">
    <source>
        <dbReference type="RuleBase" id="RU000679"/>
    </source>
</evidence>
<feature type="transmembrane region" description="Helical" evidence="13">
    <location>
        <begin position="626"/>
        <end position="654"/>
    </location>
</feature>
<keyword evidence="7" id="KW-0915">Sodium</keyword>
<keyword evidence="6 13" id="KW-1133">Transmembrane helix</keyword>
<feature type="transmembrane region" description="Helical" evidence="13">
    <location>
        <begin position="585"/>
        <end position="605"/>
    </location>
</feature>
<keyword evidence="8 12" id="KW-0406">Ion transport</keyword>
<comment type="subcellular location">
    <subcellularLocation>
        <location evidence="1">Membrane</location>
        <topology evidence="1">Multi-pass membrane protein</topology>
    </subcellularLocation>
</comment>
<evidence type="ECO:0000256" key="6">
    <source>
        <dbReference type="ARBA" id="ARBA00022989"/>
    </source>
</evidence>
<comment type="similarity">
    <text evidence="2 12">Belongs to the amiloride-sensitive sodium channel (TC 1.A.6) family.</text>
</comment>
<evidence type="ECO:0000256" key="9">
    <source>
        <dbReference type="ARBA" id="ARBA00023136"/>
    </source>
</evidence>
<evidence type="ECO:0000256" key="4">
    <source>
        <dbReference type="ARBA" id="ARBA00022461"/>
    </source>
</evidence>
<evidence type="ECO:0000313" key="15">
    <source>
        <dbReference type="Proteomes" id="UP000324222"/>
    </source>
</evidence>
<accession>A0A5B7FBA6</accession>
<dbReference type="Pfam" id="PF00858">
    <property type="entry name" value="ASC"/>
    <property type="match status" value="2"/>
</dbReference>
<sequence length="1023" mass="114759">MATGAKPRTALTLGRRYPQIVQVIKALIAAAVLGVFLYHLSINLKRYLERRSVFIASEETFPPALFPPYRLCAWPSWHPQRLLSLGLNTSAKTYEEMSENYYNLIGIDRQTTGRQLVESAAWRPEDFLYEVKLGNVHEVYDSARPSASSLWRRSFTPLGPCLTLTPPSSSSLHSLSVSITFRERIADLDPRQRMEKKHTNSEDCTAERQHCNASCAWKRFLADFDIILYHDLLSSSESLWVTGIWNELRLLSFRRAMNVVVQPFKVIPLQEDNSVNSKTCYYECLMEQGMKKVDCTVVMDESLDKALGRLCVMAEQQWFLSSYFISSNERQTGHCPDNCKSRKTALRWKLLHDKISYTHNNVSTIRLVKPSTLSLKETEIYPISQFLADTGGALGLFLGVCALDGWNFLTQVFVIRDITTTRPIASLLTQLTGWLIASGTTCVHLLIMMKSFLQQPVTLSARLTSAGNETNNTALPIASEWLVVERMASRVLGCRPSSMARLDECVKCLLEREEDATLPFISVLDLPLCAPQHLTVPRFRFTVHKDYVERIASMETSCPACVNLTDSRPSNIVQYVVNEDSHISFIRVVCALGGVVGLYLGLSLLNCADLLKNNSRKQHLKAGGRCLMVVWLVFTGGVVAATVAICLLLIHTFLEEHPVYSSTFIHPLDEELLCITTCVWPPVNIQRLLETAGLGAAFANVTLKKDPEERHAAISLLLHELPHSLNMTDPAVLWHAGTWTPDEIHGKLLTGEEDSSKDDGTINTVLNQCRRYNLQKSQPKMAEAATHILSVHTGNNALVGHNYFLAYLHYRDEVPLIEPELFLQKFTGTVKMVKVTRWKSLKYDGTMHRGACVSRCLNNFLMDRLGCRVPSAGGFLDLPPCNMTQFTHFLIALWQIGTQPQNIYQHLVGQNKTKWCLTACSHRSQTFFKVRAGDMEKVMSSGIAVAIDSRKFRFSVDFDLSSSIHEQMSAYDGYSTTQLLSDLGGVVGMTLGVSFLSLTLTLITKINRSQRTSTKVSTLLSSE</sequence>
<keyword evidence="4 12" id="KW-0894">Sodium channel</keyword>
<evidence type="ECO:0000256" key="13">
    <source>
        <dbReference type="SAM" id="Phobius"/>
    </source>
</evidence>
<protein>
    <submittedName>
        <fullName evidence="14">Uncharacterized protein</fullName>
    </submittedName>
</protein>
<evidence type="ECO:0000256" key="7">
    <source>
        <dbReference type="ARBA" id="ARBA00023053"/>
    </source>
</evidence>
<dbReference type="Gene3D" id="1.10.287.770">
    <property type="entry name" value="YojJ-like"/>
    <property type="match status" value="2"/>
</dbReference>
<evidence type="ECO:0000256" key="3">
    <source>
        <dbReference type="ARBA" id="ARBA00022448"/>
    </source>
</evidence>